<sequence length="94" mass="10564">MPFTSARAASATASELFTKSDQFLVLTYWLQDAKAQYLGFHHMVKKRWKISEHFKECMIQGSCEAIKSLPGVINLGKSMDARKAHSTLSTRNGQ</sequence>
<keyword evidence="2" id="KW-1185">Reference proteome</keyword>
<organism evidence="1 2">
    <name type="scientific">Hibiscus sabdariffa</name>
    <name type="common">roselle</name>
    <dbReference type="NCBI Taxonomy" id="183260"/>
    <lineage>
        <taxon>Eukaryota</taxon>
        <taxon>Viridiplantae</taxon>
        <taxon>Streptophyta</taxon>
        <taxon>Embryophyta</taxon>
        <taxon>Tracheophyta</taxon>
        <taxon>Spermatophyta</taxon>
        <taxon>Magnoliopsida</taxon>
        <taxon>eudicotyledons</taxon>
        <taxon>Gunneridae</taxon>
        <taxon>Pentapetalae</taxon>
        <taxon>rosids</taxon>
        <taxon>malvids</taxon>
        <taxon>Malvales</taxon>
        <taxon>Malvaceae</taxon>
        <taxon>Malvoideae</taxon>
        <taxon>Hibiscus</taxon>
    </lineage>
</organism>
<gene>
    <name evidence="1" type="ORF">V6N12_046403</name>
</gene>
<evidence type="ECO:0000313" key="2">
    <source>
        <dbReference type="Proteomes" id="UP001472677"/>
    </source>
</evidence>
<accession>A0ABR2DJQ1</accession>
<dbReference type="Proteomes" id="UP001472677">
    <property type="component" value="Unassembled WGS sequence"/>
</dbReference>
<reference evidence="1 2" key="1">
    <citation type="journal article" date="2024" name="G3 (Bethesda)">
        <title>Genome assembly of Hibiscus sabdariffa L. provides insights into metabolisms of medicinal natural products.</title>
        <authorList>
            <person name="Kim T."/>
        </authorList>
    </citation>
    <scope>NUCLEOTIDE SEQUENCE [LARGE SCALE GENOMIC DNA]</scope>
    <source>
        <strain evidence="1">TK-2024</strain>
        <tissue evidence="1">Old leaves</tissue>
    </source>
</reference>
<dbReference type="EMBL" id="JBBPBM010000025">
    <property type="protein sequence ID" value="KAK8540110.1"/>
    <property type="molecule type" value="Genomic_DNA"/>
</dbReference>
<evidence type="ECO:0000313" key="1">
    <source>
        <dbReference type="EMBL" id="KAK8540110.1"/>
    </source>
</evidence>
<name>A0ABR2DJQ1_9ROSI</name>
<comment type="caution">
    <text evidence="1">The sequence shown here is derived from an EMBL/GenBank/DDBJ whole genome shotgun (WGS) entry which is preliminary data.</text>
</comment>
<proteinExistence type="predicted"/>
<protein>
    <submittedName>
        <fullName evidence="1">Uncharacterized protein</fullName>
    </submittedName>
</protein>